<dbReference type="Gene3D" id="3.40.50.1390">
    <property type="entry name" value="Resolvase, N-terminal catalytic domain"/>
    <property type="match status" value="1"/>
</dbReference>
<dbReference type="InterPro" id="IPR006119">
    <property type="entry name" value="Resolv_N"/>
</dbReference>
<dbReference type="RefSeq" id="WP_133430023.1">
    <property type="nucleotide sequence ID" value="NZ_BMCC01000003.1"/>
</dbReference>
<dbReference type="GO" id="GO:0003677">
    <property type="term" value="F:DNA binding"/>
    <property type="evidence" value="ECO:0007669"/>
    <property type="project" value="InterPro"/>
</dbReference>
<dbReference type="Pfam" id="PF02796">
    <property type="entry name" value="HTH_7"/>
    <property type="match status" value="1"/>
</dbReference>
<dbReference type="Pfam" id="PF00239">
    <property type="entry name" value="Resolvase"/>
    <property type="match status" value="1"/>
</dbReference>
<dbReference type="InterPro" id="IPR006120">
    <property type="entry name" value="Resolvase_HTH_dom"/>
</dbReference>
<name>A0A4R6BK39_9STAP</name>
<dbReference type="Proteomes" id="UP000295328">
    <property type="component" value="Unassembled WGS sequence"/>
</dbReference>
<comment type="caution">
    <text evidence="2">The sequence shown here is derived from an EMBL/GenBank/DDBJ whole genome shotgun (WGS) entry which is preliminary data.</text>
</comment>
<feature type="domain" description="Resolvase/invertase-type recombinase catalytic" evidence="1">
    <location>
        <begin position="1"/>
        <end position="132"/>
    </location>
</feature>
<dbReference type="InterPro" id="IPR036162">
    <property type="entry name" value="Resolvase-like_N_sf"/>
</dbReference>
<keyword evidence="3" id="KW-1185">Reference proteome</keyword>
<dbReference type="OrthoDB" id="9797501at2"/>
<evidence type="ECO:0000313" key="3">
    <source>
        <dbReference type="Proteomes" id="UP000295328"/>
    </source>
</evidence>
<dbReference type="AlphaFoldDB" id="A0A4R6BK39"/>
<dbReference type="PROSITE" id="PS51736">
    <property type="entry name" value="RECOMBINASES_3"/>
    <property type="match status" value="1"/>
</dbReference>
<evidence type="ECO:0000313" key="2">
    <source>
        <dbReference type="EMBL" id="TDM02010.1"/>
    </source>
</evidence>
<dbReference type="Gene3D" id="1.10.10.60">
    <property type="entry name" value="Homeodomain-like"/>
    <property type="match status" value="1"/>
</dbReference>
<reference evidence="2 3" key="1">
    <citation type="submission" date="2019-01" db="EMBL/GenBank/DDBJ databases">
        <title>Draft genome sequences of the type strains of six Macrococcus species.</title>
        <authorList>
            <person name="Mazhar S."/>
            <person name="Altermann E."/>
            <person name="Hill C."/>
            <person name="Mcauliffe O."/>
        </authorList>
    </citation>
    <scope>NUCLEOTIDE SEQUENCE [LARGE SCALE GENOMIC DNA]</scope>
    <source>
        <strain evidence="2 3">CCM4809</strain>
    </source>
</reference>
<accession>A0A4R6BK39</accession>
<evidence type="ECO:0000259" key="1">
    <source>
        <dbReference type="PROSITE" id="PS51736"/>
    </source>
</evidence>
<dbReference type="GO" id="GO:0000150">
    <property type="term" value="F:DNA strand exchange activity"/>
    <property type="evidence" value="ECO:0007669"/>
    <property type="project" value="InterPro"/>
</dbReference>
<dbReference type="EMBL" id="SCWE01000002">
    <property type="protein sequence ID" value="TDM02010.1"/>
    <property type="molecule type" value="Genomic_DNA"/>
</dbReference>
<sequence length="179" mass="21118">MKYGYIRPIDLKDTEENQMKKLNSLTEEIFKENHAKNKNRKVLDELLKQLKEDDELIVTDLFILADSTKHLSDIINMMKDSNFKIHVYNTGIVINRTVSFNFIDTLEIITQFQTDVVRFRTKQGISKSREEGKQIGRPKRSDDNLDRAIKMYLSKSYTLDEIKEKTNISRATLYRHLDK</sequence>
<protein>
    <submittedName>
        <fullName evidence="2">Resolvase</fullName>
    </submittedName>
</protein>
<dbReference type="SUPFAM" id="SSF53041">
    <property type="entry name" value="Resolvase-like"/>
    <property type="match status" value="1"/>
</dbReference>
<proteinExistence type="predicted"/>
<dbReference type="SMART" id="SM00857">
    <property type="entry name" value="Resolvase"/>
    <property type="match status" value="1"/>
</dbReference>
<gene>
    <name evidence="2" type="ORF">ERX37_07340</name>
</gene>
<organism evidence="2 3">
    <name type="scientific">Macrococcus hajekii</name>
    <dbReference type="NCBI Taxonomy" id="198482"/>
    <lineage>
        <taxon>Bacteria</taxon>
        <taxon>Bacillati</taxon>
        <taxon>Bacillota</taxon>
        <taxon>Bacilli</taxon>
        <taxon>Bacillales</taxon>
        <taxon>Staphylococcaceae</taxon>
        <taxon>Macrococcus</taxon>
    </lineage>
</organism>